<proteinExistence type="predicted"/>
<protein>
    <submittedName>
        <fullName evidence="1">Uncharacterized protein</fullName>
    </submittedName>
</protein>
<keyword evidence="2" id="KW-1185">Reference proteome</keyword>
<reference evidence="1" key="1">
    <citation type="submission" date="2022-05" db="EMBL/GenBank/DDBJ databases">
        <title>The Musa troglodytarum L. genome provides insights into the mechanism of non-climacteric behaviour and enrichment of carotenoids.</title>
        <authorList>
            <person name="Wang J."/>
        </authorList>
    </citation>
    <scope>NUCLEOTIDE SEQUENCE</scope>
    <source>
        <tissue evidence="1">Leaf</tissue>
    </source>
</reference>
<sequence>MWDENGACMQQLKTHEHAEKNEVTTMARGNKRSVFPPVKGEDRCTSGIKMTCSSKSLAVMGVNCIRRGFHVNLLSYARSSLTLSLVITNAAMRTAG</sequence>
<evidence type="ECO:0000313" key="2">
    <source>
        <dbReference type="Proteomes" id="UP001055439"/>
    </source>
</evidence>
<dbReference type="Proteomes" id="UP001055439">
    <property type="component" value="Chromosome 7"/>
</dbReference>
<dbReference type="AlphaFoldDB" id="A0A9E7GQT2"/>
<dbReference type="EMBL" id="CP097509">
    <property type="protein sequence ID" value="URE19666.1"/>
    <property type="molecule type" value="Genomic_DNA"/>
</dbReference>
<accession>A0A9E7GQT2</accession>
<name>A0A9E7GQT2_9LILI</name>
<gene>
    <name evidence="1" type="ORF">MUK42_33669</name>
</gene>
<evidence type="ECO:0000313" key="1">
    <source>
        <dbReference type="EMBL" id="URE19666.1"/>
    </source>
</evidence>
<organism evidence="1 2">
    <name type="scientific">Musa troglodytarum</name>
    <name type="common">fe'i banana</name>
    <dbReference type="NCBI Taxonomy" id="320322"/>
    <lineage>
        <taxon>Eukaryota</taxon>
        <taxon>Viridiplantae</taxon>
        <taxon>Streptophyta</taxon>
        <taxon>Embryophyta</taxon>
        <taxon>Tracheophyta</taxon>
        <taxon>Spermatophyta</taxon>
        <taxon>Magnoliopsida</taxon>
        <taxon>Liliopsida</taxon>
        <taxon>Zingiberales</taxon>
        <taxon>Musaceae</taxon>
        <taxon>Musa</taxon>
    </lineage>
</organism>